<protein>
    <recommendedName>
        <fullName evidence="3">cellulase</fullName>
        <ecNumber evidence="3">3.2.1.4</ecNumber>
    </recommendedName>
</protein>
<comment type="similarity">
    <text evidence="2">Belongs to the glycosyl hydrolase 8 (cellulase D) family.</text>
</comment>
<keyword evidence="6" id="KW-0326">Glycosidase</keyword>
<organism evidence="9 10">
    <name type="scientific">Rhodoferax lacus</name>
    <dbReference type="NCBI Taxonomy" id="2184758"/>
    <lineage>
        <taxon>Bacteria</taxon>
        <taxon>Pseudomonadati</taxon>
        <taxon>Pseudomonadota</taxon>
        <taxon>Betaproteobacteria</taxon>
        <taxon>Burkholderiales</taxon>
        <taxon>Comamonadaceae</taxon>
        <taxon>Rhodoferax</taxon>
    </lineage>
</organism>
<dbReference type="InterPro" id="IPR002037">
    <property type="entry name" value="Glyco_hydro_8"/>
</dbReference>
<dbReference type="GO" id="GO:0008810">
    <property type="term" value="F:cellulase activity"/>
    <property type="evidence" value="ECO:0007669"/>
    <property type="project" value="UniProtKB-EC"/>
</dbReference>
<gene>
    <name evidence="9" type="ORF">DIC66_05995</name>
</gene>
<keyword evidence="4" id="KW-0378">Hydrolase</keyword>
<evidence type="ECO:0000256" key="8">
    <source>
        <dbReference type="SAM" id="SignalP"/>
    </source>
</evidence>
<proteinExistence type="inferred from homology"/>
<evidence type="ECO:0000256" key="5">
    <source>
        <dbReference type="ARBA" id="ARBA00023001"/>
    </source>
</evidence>
<keyword evidence="8" id="KW-0732">Signal</keyword>
<evidence type="ECO:0000256" key="7">
    <source>
        <dbReference type="ARBA" id="ARBA00023326"/>
    </source>
</evidence>
<comment type="caution">
    <text evidence="9">The sequence shown here is derived from an EMBL/GenBank/DDBJ whole genome shotgun (WGS) entry which is preliminary data.</text>
</comment>
<dbReference type="OrthoDB" id="9766708at2"/>
<evidence type="ECO:0000256" key="3">
    <source>
        <dbReference type="ARBA" id="ARBA00012601"/>
    </source>
</evidence>
<dbReference type="NCBIfam" id="NF008305">
    <property type="entry name" value="PRK11097.1"/>
    <property type="match status" value="1"/>
</dbReference>
<feature type="signal peptide" evidence="8">
    <location>
        <begin position="1"/>
        <end position="30"/>
    </location>
</feature>
<keyword evidence="7" id="KW-0624">Polysaccharide degradation</keyword>
<dbReference type="Pfam" id="PF01270">
    <property type="entry name" value="Glyco_hydro_8"/>
    <property type="match status" value="1"/>
</dbReference>
<comment type="catalytic activity">
    <reaction evidence="1">
        <text>Endohydrolysis of (1-&gt;4)-beta-D-glucosidic linkages in cellulose, lichenin and cereal beta-D-glucans.</text>
        <dbReference type="EC" id="3.2.1.4"/>
    </reaction>
</comment>
<dbReference type="Proteomes" id="UP000260665">
    <property type="component" value="Unassembled WGS sequence"/>
</dbReference>
<keyword evidence="5" id="KW-0136">Cellulose degradation</keyword>
<dbReference type="InterPro" id="IPR008928">
    <property type="entry name" value="6-hairpin_glycosidase_sf"/>
</dbReference>
<reference evidence="9 10" key="1">
    <citation type="submission" date="2018-05" db="EMBL/GenBank/DDBJ databases">
        <title>Rhodoferax soyangensis sp.nov., isolated from an oligotrophic freshwater lake.</title>
        <authorList>
            <person name="Park M."/>
        </authorList>
    </citation>
    <scope>NUCLEOTIDE SEQUENCE [LARGE SCALE GENOMIC DNA]</scope>
    <source>
        <strain evidence="9 10">IMCC26218</strain>
    </source>
</reference>
<keyword evidence="10" id="KW-1185">Reference proteome</keyword>
<dbReference type="InterPro" id="IPR012341">
    <property type="entry name" value="6hp_glycosidase-like_sf"/>
</dbReference>
<dbReference type="EMBL" id="QFZK01000002">
    <property type="protein sequence ID" value="RFO98258.1"/>
    <property type="molecule type" value="Genomic_DNA"/>
</dbReference>
<dbReference type="AlphaFoldDB" id="A0A3E1RFV9"/>
<name>A0A3E1RFV9_9BURK</name>
<accession>A0A3E1RFV9</accession>
<dbReference type="SUPFAM" id="SSF48208">
    <property type="entry name" value="Six-hairpin glycosidases"/>
    <property type="match status" value="1"/>
</dbReference>
<dbReference type="EC" id="3.2.1.4" evidence="3"/>
<keyword evidence="7" id="KW-0119">Carbohydrate metabolism</keyword>
<sequence>MRPAMQRRHAMGALVCCSAGLMGLHGRAHATSPTAISTGTWPAWNTFARQFVSADGRVVDSNSERSHTVSEAQAYALFFALVSNDRYGFERLLRWTEDNLCQGDLSAHLPAWQWGRQDHGAWGVLDRNPASDADLWLAYALGEAGRLWNERRYSALSRLVSARVLREETAELPGLGLTLLPGPQGFALGQGRWRLNASYCPPQLMQWLTRHAEPAAAWKALAASAQKLTLASAPKGFAADWTVYAAGSGFVADGEDADTSQGSYNAIRVYLWAGTLHADAPGRTELLKALQPMARHVRETGEPPESIDILSGQAKRAGPPGFSAALLPFLQAQQDTAALQSQRARLKGLPPQPDAYYEQALTLFALGWMDGYYRYAADGSLLPRWSQP</sequence>
<evidence type="ECO:0000256" key="4">
    <source>
        <dbReference type="ARBA" id="ARBA00022801"/>
    </source>
</evidence>
<evidence type="ECO:0000313" key="9">
    <source>
        <dbReference type="EMBL" id="RFO98258.1"/>
    </source>
</evidence>
<evidence type="ECO:0000256" key="6">
    <source>
        <dbReference type="ARBA" id="ARBA00023295"/>
    </source>
</evidence>
<feature type="chain" id="PRO_5017831500" description="cellulase" evidence="8">
    <location>
        <begin position="31"/>
        <end position="388"/>
    </location>
</feature>
<evidence type="ECO:0000256" key="1">
    <source>
        <dbReference type="ARBA" id="ARBA00000966"/>
    </source>
</evidence>
<dbReference type="GO" id="GO:0030245">
    <property type="term" value="P:cellulose catabolic process"/>
    <property type="evidence" value="ECO:0007669"/>
    <property type="project" value="UniProtKB-KW"/>
</dbReference>
<evidence type="ECO:0000313" key="10">
    <source>
        <dbReference type="Proteomes" id="UP000260665"/>
    </source>
</evidence>
<dbReference type="PRINTS" id="PR00735">
    <property type="entry name" value="GLHYDRLASE8"/>
</dbReference>
<dbReference type="Gene3D" id="1.50.10.10">
    <property type="match status" value="1"/>
</dbReference>
<evidence type="ECO:0000256" key="2">
    <source>
        <dbReference type="ARBA" id="ARBA00009209"/>
    </source>
</evidence>